<dbReference type="InterPro" id="IPR007630">
    <property type="entry name" value="RNA_pol_sigma70_r4"/>
</dbReference>
<keyword evidence="3" id="KW-1185">Reference proteome</keyword>
<dbReference type="SUPFAM" id="SSF88659">
    <property type="entry name" value="Sigma3 and sigma4 domains of RNA polymerase sigma factors"/>
    <property type="match status" value="1"/>
</dbReference>
<evidence type="ECO:0000259" key="1">
    <source>
        <dbReference type="Pfam" id="PF04545"/>
    </source>
</evidence>
<dbReference type="Pfam" id="PF04545">
    <property type="entry name" value="Sigma70_r4"/>
    <property type="match status" value="1"/>
</dbReference>
<gene>
    <name evidence="2" type="ORF">ANACOL_01877</name>
</gene>
<protein>
    <recommendedName>
        <fullName evidence="1">RNA polymerase sigma-70 region 4 domain-containing protein</fullName>
    </recommendedName>
</protein>
<dbReference type="Proteomes" id="UP000003803">
    <property type="component" value="Unassembled WGS sequence"/>
</dbReference>
<proteinExistence type="predicted"/>
<dbReference type="InterPro" id="IPR013324">
    <property type="entry name" value="RNA_pol_sigma_r3/r4-like"/>
</dbReference>
<evidence type="ECO:0000313" key="2">
    <source>
        <dbReference type="EMBL" id="EDS11257.1"/>
    </source>
</evidence>
<comment type="caution">
    <text evidence="2">The sequence shown here is derived from an EMBL/GenBank/DDBJ whole genome shotgun (WGS) entry which is preliminary data.</text>
</comment>
<feature type="domain" description="RNA polymerase sigma-70 region 4" evidence="1">
    <location>
        <begin position="19"/>
        <end position="63"/>
    </location>
</feature>
<dbReference type="HOGENOM" id="CLU_2875824_0_0_9"/>
<dbReference type="RefSeq" id="WP_006875172.1">
    <property type="nucleotide sequence ID" value="NZ_DS544183.1"/>
</dbReference>
<name>B0PAS7_9FIRM</name>
<dbReference type="EMBL" id="ABGD02000014">
    <property type="protein sequence ID" value="EDS11257.1"/>
    <property type="molecule type" value="Genomic_DNA"/>
</dbReference>
<accession>B0PAS7</accession>
<reference evidence="2" key="1">
    <citation type="submission" date="2007-11" db="EMBL/GenBank/DDBJ databases">
        <authorList>
            <person name="Fulton L."/>
            <person name="Clifton S."/>
            <person name="Fulton B."/>
            <person name="Xu J."/>
            <person name="Minx P."/>
            <person name="Pepin K.H."/>
            <person name="Johnson M."/>
            <person name="Thiruvilangam P."/>
            <person name="Bhonagiri V."/>
            <person name="Nash W.E."/>
            <person name="Mardis E.R."/>
            <person name="Wilson R.K."/>
        </authorList>
    </citation>
    <scope>NUCLEOTIDE SEQUENCE [LARGE SCALE GENOMIC DNA]</scope>
    <source>
        <strain evidence="2">DSM 17241</strain>
    </source>
</reference>
<dbReference type="GO" id="GO:0006352">
    <property type="term" value="P:DNA-templated transcription initiation"/>
    <property type="evidence" value="ECO:0007669"/>
    <property type="project" value="InterPro"/>
</dbReference>
<sequence>MKIFLTQEQKERIDQDGWLTDMQRTVFELYYRRGWTIEDVAAEIGRDRRTVSRILRQLREKVK</sequence>
<dbReference type="GO" id="GO:0003700">
    <property type="term" value="F:DNA-binding transcription factor activity"/>
    <property type="evidence" value="ECO:0007669"/>
    <property type="project" value="InterPro"/>
</dbReference>
<dbReference type="AlphaFoldDB" id="B0PAS7"/>
<organism evidence="2 3">
    <name type="scientific">Anaerotruncus colihominis DSM 17241</name>
    <dbReference type="NCBI Taxonomy" id="445972"/>
    <lineage>
        <taxon>Bacteria</taxon>
        <taxon>Bacillati</taxon>
        <taxon>Bacillota</taxon>
        <taxon>Clostridia</taxon>
        <taxon>Eubacteriales</taxon>
        <taxon>Oscillospiraceae</taxon>
        <taxon>Anaerotruncus</taxon>
    </lineage>
</organism>
<evidence type="ECO:0000313" key="3">
    <source>
        <dbReference type="Proteomes" id="UP000003803"/>
    </source>
</evidence>
<dbReference type="Gene3D" id="1.10.10.60">
    <property type="entry name" value="Homeodomain-like"/>
    <property type="match status" value="1"/>
</dbReference>
<reference evidence="2" key="2">
    <citation type="submission" date="2013-09" db="EMBL/GenBank/DDBJ databases">
        <title>Draft genome sequence of Anaerotruncus colihominis(DSM 17241).</title>
        <authorList>
            <person name="Sudarsanam P."/>
            <person name="Ley R."/>
            <person name="Guruge J."/>
            <person name="Turnbaugh P.J."/>
            <person name="Mahowald M."/>
            <person name="Liep D."/>
            <person name="Gordon J."/>
        </authorList>
    </citation>
    <scope>NUCLEOTIDE SEQUENCE</scope>
    <source>
        <strain evidence="2">DSM 17241</strain>
    </source>
</reference>